<evidence type="ECO:0000313" key="2">
    <source>
        <dbReference type="Proteomes" id="UP000463051"/>
    </source>
</evidence>
<dbReference type="AlphaFoldDB" id="A0A7X2H735"/>
<keyword evidence="2" id="KW-1185">Reference proteome</keyword>
<proteinExistence type="predicted"/>
<dbReference type="EMBL" id="WJXB01000006">
    <property type="protein sequence ID" value="MRN54732.1"/>
    <property type="molecule type" value="Genomic_DNA"/>
</dbReference>
<organism evidence="1 2">
    <name type="scientific">Paenibacillus monticola</name>
    <dbReference type="NCBI Taxonomy" id="2666075"/>
    <lineage>
        <taxon>Bacteria</taxon>
        <taxon>Bacillati</taxon>
        <taxon>Bacillota</taxon>
        <taxon>Bacilli</taxon>
        <taxon>Bacillales</taxon>
        <taxon>Paenibacillaceae</taxon>
        <taxon>Paenibacillus</taxon>
    </lineage>
</organism>
<reference evidence="1 2" key="1">
    <citation type="submission" date="2019-11" db="EMBL/GenBank/DDBJ databases">
        <title>Paenibacillus monticola sp. nov., a novel PGPR strain isolated from mountain sample in China.</title>
        <authorList>
            <person name="Zhao Q."/>
            <person name="Li H.-P."/>
            <person name="Zhang J.-L."/>
        </authorList>
    </citation>
    <scope>NUCLEOTIDE SEQUENCE [LARGE SCALE GENOMIC DNA]</scope>
    <source>
        <strain evidence="1 2">LC-T2</strain>
    </source>
</reference>
<comment type="caution">
    <text evidence="1">The sequence shown here is derived from an EMBL/GenBank/DDBJ whole genome shotgun (WGS) entry which is preliminary data.</text>
</comment>
<accession>A0A7X2H735</accession>
<evidence type="ECO:0000313" key="1">
    <source>
        <dbReference type="EMBL" id="MRN54732.1"/>
    </source>
</evidence>
<dbReference type="Proteomes" id="UP000463051">
    <property type="component" value="Unassembled WGS sequence"/>
</dbReference>
<sequence length="84" mass="9768">MRSAKEADNFPYGTSTVCYFEVDKNGDVSRVYHKNKSDRRKVLEAYQRVMNKTTTLYAVWPGNWSSDLFIIDDLDAFAKAFNFI</sequence>
<dbReference type="RefSeq" id="WP_154120101.1">
    <property type="nucleotide sequence ID" value="NZ_WJXB01000006.1"/>
</dbReference>
<gene>
    <name evidence="1" type="ORF">GJB61_17250</name>
</gene>
<protein>
    <submittedName>
        <fullName evidence="1">Uncharacterized protein</fullName>
    </submittedName>
</protein>
<name>A0A7X2H735_9BACL</name>